<feature type="domain" description="PAC" evidence="4">
    <location>
        <begin position="338"/>
        <end position="390"/>
    </location>
</feature>
<dbReference type="EMBL" id="PDKO01000001">
    <property type="protein sequence ID" value="RXJ64485.1"/>
    <property type="molecule type" value="Genomic_DNA"/>
</dbReference>
<dbReference type="CDD" id="cd01949">
    <property type="entry name" value="GGDEF"/>
    <property type="match status" value="1"/>
</dbReference>
<feature type="transmembrane region" description="Helical" evidence="2">
    <location>
        <begin position="165"/>
        <end position="186"/>
    </location>
</feature>
<dbReference type="Gene3D" id="3.30.450.20">
    <property type="entry name" value="PAS domain"/>
    <property type="match status" value="1"/>
</dbReference>
<feature type="transmembrane region" description="Helical" evidence="2">
    <location>
        <begin position="222"/>
        <end position="243"/>
    </location>
</feature>
<dbReference type="InterPro" id="IPR035965">
    <property type="entry name" value="PAS-like_dom_sf"/>
</dbReference>
<evidence type="ECO:0000313" key="6">
    <source>
        <dbReference type="EMBL" id="RXJ64485.1"/>
    </source>
</evidence>
<dbReference type="SMART" id="SM00086">
    <property type="entry name" value="PAC"/>
    <property type="match status" value="1"/>
</dbReference>
<feature type="transmembrane region" description="Helical" evidence="2">
    <location>
        <begin position="198"/>
        <end position="216"/>
    </location>
</feature>
<sequence>MNNKIKINLLMLIFLTIFFPVILGYFLNHYLNMKYISIPLHSGFEVSGGVIAIVISMIFYFKYSKKHLLTQYNRITIALLTMGIIDIFHGIVMPGKLFVWLHSIAVFLGGTLFITVWINNKIVSKKIYKLIPLLVSLFAIIVSILSIVFIDYIPEMINEDKTFTITADLLNFIGGVGFFIASYKFLFDYIKKQNINDYLFAGHTLLFGIAGILFVSSEIWDLQWWLWHLLRLSAYIIALYYLYIEFREEIKLIEKTNNKLNKANKEIKKYISLVDEHVILSSTDLQGNINYVSKAFCKISGYSKKELLGKNHSLLKDEKMSKEFYEDLWETILSNKTWRGEIKNRRKDGTSYWIKASIFPIFNSYGKKIGYSSIREDISDKKIIEKISITDPLTGLYNRRYLENILPGLLNSLKRENNFFSFLMIDIDFFKQYNDTYGHNKGDKVLKEVANTLRNTLKRKDDYYFRLGGEEFAIIFKSKTVENAIQFSQSLKNSIENLNIEHKNSKISDKITISLGLVCKASKEVKSFEDIYKEADLLLYKAKNSGRNKVVSNL</sequence>
<dbReference type="InterPro" id="IPR052163">
    <property type="entry name" value="DGC-Regulatory_Protein"/>
</dbReference>
<reference evidence="6 7" key="1">
    <citation type="submission" date="2017-10" db="EMBL/GenBank/DDBJ databases">
        <title>Genomics of the genus Arcobacter.</title>
        <authorList>
            <person name="Perez-Cataluna A."/>
            <person name="Figueras M.J."/>
        </authorList>
    </citation>
    <scope>NUCLEOTIDE SEQUENCE [LARGE SCALE GENOMIC DNA]</scope>
    <source>
        <strain evidence="6 7">DSM 24636</strain>
    </source>
</reference>
<dbReference type="SUPFAM" id="SSF55073">
    <property type="entry name" value="Nucleotide cyclase"/>
    <property type="match status" value="1"/>
</dbReference>
<dbReference type="SUPFAM" id="SSF55785">
    <property type="entry name" value="PYP-like sensor domain (PAS domain)"/>
    <property type="match status" value="1"/>
</dbReference>
<dbReference type="Proteomes" id="UP000290191">
    <property type="component" value="Unassembled WGS sequence"/>
</dbReference>
<dbReference type="InterPro" id="IPR000700">
    <property type="entry name" value="PAS-assoc_C"/>
</dbReference>
<feature type="transmembrane region" description="Helical" evidence="2">
    <location>
        <begin position="75"/>
        <end position="92"/>
    </location>
</feature>
<dbReference type="PROSITE" id="PS50112">
    <property type="entry name" value="PAS"/>
    <property type="match status" value="1"/>
</dbReference>
<keyword evidence="2" id="KW-1133">Transmembrane helix</keyword>
<dbReference type="STRING" id="877500.GCA_000935065_02617"/>
<dbReference type="GO" id="GO:0003824">
    <property type="term" value="F:catalytic activity"/>
    <property type="evidence" value="ECO:0007669"/>
    <property type="project" value="UniProtKB-ARBA"/>
</dbReference>
<feature type="transmembrane region" description="Helical" evidence="2">
    <location>
        <begin position="130"/>
        <end position="153"/>
    </location>
</feature>
<dbReference type="PANTHER" id="PTHR46663">
    <property type="entry name" value="DIGUANYLATE CYCLASE DGCT-RELATED"/>
    <property type="match status" value="1"/>
</dbReference>
<gene>
    <name evidence="6" type="ORF">CRV06_00580</name>
</gene>
<dbReference type="PANTHER" id="PTHR46663:SF4">
    <property type="entry name" value="DIGUANYLATE CYCLASE DGCT-RELATED"/>
    <property type="match status" value="1"/>
</dbReference>
<dbReference type="NCBIfam" id="TIGR00254">
    <property type="entry name" value="GGDEF"/>
    <property type="match status" value="1"/>
</dbReference>
<protein>
    <recommendedName>
        <fullName evidence="8">Diguanylate cyclase</fullName>
    </recommendedName>
</protein>
<feature type="transmembrane region" description="Helical" evidence="2">
    <location>
        <begin position="7"/>
        <end position="26"/>
    </location>
</feature>
<feature type="coiled-coil region" evidence="1">
    <location>
        <begin position="243"/>
        <end position="273"/>
    </location>
</feature>
<dbReference type="InterPro" id="IPR000014">
    <property type="entry name" value="PAS"/>
</dbReference>
<dbReference type="InterPro" id="IPR001610">
    <property type="entry name" value="PAC"/>
</dbReference>
<dbReference type="InterPro" id="IPR000160">
    <property type="entry name" value="GGDEF_dom"/>
</dbReference>
<dbReference type="Pfam" id="PF13426">
    <property type="entry name" value="PAS_9"/>
    <property type="match status" value="1"/>
</dbReference>
<dbReference type="PROSITE" id="PS50887">
    <property type="entry name" value="GGDEF"/>
    <property type="match status" value="1"/>
</dbReference>
<dbReference type="InterPro" id="IPR043128">
    <property type="entry name" value="Rev_trsase/Diguanyl_cyclase"/>
</dbReference>
<keyword evidence="1" id="KW-0175">Coiled coil</keyword>
<dbReference type="RefSeq" id="WP_129080913.1">
    <property type="nucleotide sequence ID" value="NZ_CP041070.1"/>
</dbReference>
<dbReference type="NCBIfam" id="TIGR00229">
    <property type="entry name" value="sensory_box"/>
    <property type="match status" value="1"/>
</dbReference>
<dbReference type="AlphaFoldDB" id="A0A4Q0Y4K6"/>
<name>A0A4Q0Y4K6_9BACT</name>
<proteinExistence type="predicted"/>
<feature type="transmembrane region" description="Helical" evidence="2">
    <location>
        <begin position="46"/>
        <end position="63"/>
    </location>
</feature>
<feature type="domain" description="PAS" evidence="3">
    <location>
        <begin position="284"/>
        <end position="318"/>
    </location>
</feature>
<evidence type="ECO:0000256" key="2">
    <source>
        <dbReference type="SAM" id="Phobius"/>
    </source>
</evidence>
<keyword evidence="2" id="KW-0812">Transmembrane</keyword>
<dbReference type="OrthoDB" id="9813903at2"/>
<dbReference type="CDD" id="cd00130">
    <property type="entry name" value="PAS"/>
    <property type="match status" value="1"/>
</dbReference>
<evidence type="ECO:0000313" key="7">
    <source>
        <dbReference type="Proteomes" id="UP000290191"/>
    </source>
</evidence>
<organism evidence="6 7">
    <name type="scientific">Halarcobacter anaerophilus</name>
    <dbReference type="NCBI Taxonomy" id="877500"/>
    <lineage>
        <taxon>Bacteria</taxon>
        <taxon>Pseudomonadati</taxon>
        <taxon>Campylobacterota</taxon>
        <taxon>Epsilonproteobacteria</taxon>
        <taxon>Campylobacterales</taxon>
        <taxon>Arcobacteraceae</taxon>
        <taxon>Halarcobacter</taxon>
    </lineage>
</organism>
<keyword evidence="7" id="KW-1185">Reference proteome</keyword>
<evidence type="ECO:0008006" key="8">
    <source>
        <dbReference type="Google" id="ProtNLM"/>
    </source>
</evidence>
<dbReference type="FunFam" id="3.30.70.270:FF:000001">
    <property type="entry name" value="Diguanylate cyclase domain protein"/>
    <property type="match status" value="1"/>
</dbReference>
<feature type="transmembrane region" description="Helical" evidence="2">
    <location>
        <begin position="98"/>
        <end position="118"/>
    </location>
</feature>
<evidence type="ECO:0000259" key="4">
    <source>
        <dbReference type="PROSITE" id="PS50113"/>
    </source>
</evidence>
<feature type="domain" description="GGDEF" evidence="5">
    <location>
        <begin position="418"/>
        <end position="554"/>
    </location>
</feature>
<dbReference type="PROSITE" id="PS50113">
    <property type="entry name" value="PAC"/>
    <property type="match status" value="1"/>
</dbReference>
<dbReference type="InterPro" id="IPR029787">
    <property type="entry name" value="Nucleotide_cyclase"/>
</dbReference>
<evidence type="ECO:0000259" key="3">
    <source>
        <dbReference type="PROSITE" id="PS50112"/>
    </source>
</evidence>
<comment type="caution">
    <text evidence="6">The sequence shown here is derived from an EMBL/GenBank/DDBJ whole genome shotgun (WGS) entry which is preliminary data.</text>
</comment>
<dbReference type="SMART" id="SM00267">
    <property type="entry name" value="GGDEF"/>
    <property type="match status" value="1"/>
</dbReference>
<dbReference type="Pfam" id="PF00990">
    <property type="entry name" value="GGDEF"/>
    <property type="match status" value="1"/>
</dbReference>
<accession>A0A4Q0Y4K6</accession>
<evidence type="ECO:0000259" key="5">
    <source>
        <dbReference type="PROSITE" id="PS50887"/>
    </source>
</evidence>
<keyword evidence="2" id="KW-0472">Membrane</keyword>
<evidence type="ECO:0000256" key="1">
    <source>
        <dbReference type="SAM" id="Coils"/>
    </source>
</evidence>
<dbReference type="Gene3D" id="3.30.70.270">
    <property type="match status" value="1"/>
</dbReference>